<protein>
    <submittedName>
        <fullName evidence="1">Uncharacterized protein</fullName>
    </submittedName>
</protein>
<name>A0A9K3DR94_HELAN</name>
<sequence length="267" mass="27272">MHLEQFLLPALPADPSAYIAPLPLVPSGGVSALERKPTWIKVTGRKYMAVGAAASSVGGTTVTRGDISTTAAMISPGPAPKKWKTFVAPTLSAFEAVQAAYALPLGTSSGAQTKNVTPTQLPSVGVVLPSSGVSSVTELIPQASDTAAVSCTMPPLTLTTAVAVTTSPVSIPLTSSVAPSSLFDSPLSIFSVAAKEIPAVHVTQEATSAGGAAARDAGGSSSGIADDGACLVDDLYLPTINWDPSARDKRFQPQWKIAESSRLLYPQ</sequence>
<proteinExistence type="predicted"/>
<dbReference type="EMBL" id="MNCJ02000331">
    <property type="protein sequence ID" value="KAF5760230.1"/>
    <property type="molecule type" value="Genomic_DNA"/>
</dbReference>
<dbReference type="Gramene" id="mRNA:HanXRQr2_Chr16g0750991">
    <property type="protein sequence ID" value="mRNA:HanXRQr2_Chr16g0750991"/>
    <property type="gene ID" value="HanXRQr2_Chr16g0750991"/>
</dbReference>
<reference evidence="1" key="2">
    <citation type="submission" date="2020-06" db="EMBL/GenBank/DDBJ databases">
        <title>Helianthus annuus Genome sequencing and assembly Release 2.</title>
        <authorList>
            <person name="Gouzy J."/>
            <person name="Langlade N."/>
            <person name="Munos S."/>
        </authorList>
    </citation>
    <scope>NUCLEOTIDE SEQUENCE</scope>
    <source>
        <tissue evidence="1">Leaves</tissue>
    </source>
</reference>
<reference evidence="1" key="1">
    <citation type="journal article" date="2017" name="Nature">
        <title>The sunflower genome provides insights into oil metabolism, flowering and Asterid evolution.</title>
        <authorList>
            <person name="Badouin H."/>
            <person name="Gouzy J."/>
            <person name="Grassa C.J."/>
            <person name="Murat F."/>
            <person name="Staton S.E."/>
            <person name="Cottret L."/>
            <person name="Lelandais-Briere C."/>
            <person name="Owens G.L."/>
            <person name="Carrere S."/>
            <person name="Mayjonade B."/>
            <person name="Legrand L."/>
            <person name="Gill N."/>
            <person name="Kane N.C."/>
            <person name="Bowers J.E."/>
            <person name="Hubner S."/>
            <person name="Bellec A."/>
            <person name="Berard A."/>
            <person name="Berges H."/>
            <person name="Blanchet N."/>
            <person name="Boniface M.C."/>
            <person name="Brunel D."/>
            <person name="Catrice O."/>
            <person name="Chaidir N."/>
            <person name="Claudel C."/>
            <person name="Donnadieu C."/>
            <person name="Faraut T."/>
            <person name="Fievet G."/>
            <person name="Helmstetter N."/>
            <person name="King M."/>
            <person name="Knapp S.J."/>
            <person name="Lai Z."/>
            <person name="Le Paslier M.C."/>
            <person name="Lippi Y."/>
            <person name="Lorenzon L."/>
            <person name="Mandel J.R."/>
            <person name="Marage G."/>
            <person name="Marchand G."/>
            <person name="Marquand E."/>
            <person name="Bret-Mestries E."/>
            <person name="Morien E."/>
            <person name="Nambeesan S."/>
            <person name="Nguyen T."/>
            <person name="Pegot-Espagnet P."/>
            <person name="Pouilly N."/>
            <person name="Raftis F."/>
            <person name="Sallet E."/>
            <person name="Schiex T."/>
            <person name="Thomas J."/>
            <person name="Vandecasteele C."/>
            <person name="Vares D."/>
            <person name="Vear F."/>
            <person name="Vautrin S."/>
            <person name="Crespi M."/>
            <person name="Mangin B."/>
            <person name="Burke J.M."/>
            <person name="Salse J."/>
            <person name="Munos S."/>
            <person name="Vincourt P."/>
            <person name="Rieseberg L.H."/>
            <person name="Langlade N.B."/>
        </authorList>
    </citation>
    <scope>NUCLEOTIDE SEQUENCE</scope>
    <source>
        <tissue evidence="1">Leaves</tissue>
    </source>
</reference>
<dbReference type="AlphaFoldDB" id="A0A9K3DR94"/>
<comment type="caution">
    <text evidence="1">The sequence shown here is derived from an EMBL/GenBank/DDBJ whole genome shotgun (WGS) entry which is preliminary data.</text>
</comment>
<evidence type="ECO:0000313" key="2">
    <source>
        <dbReference type="Proteomes" id="UP000215914"/>
    </source>
</evidence>
<organism evidence="1 2">
    <name type="scientific">Helianthus annuus</name>
    <name type="common">Common sunflower</name>
    <dbReference type="NCBI Taxonomy" id="4232"/>
    <lineage>
        <taxon>Eukaryota</taxon>
        <taxon>Viridiplantae</taxon>
        <taxon>Streptophyta</taxon>
        <taxon>Embryophyta</taxon>
        <taxon>Tracheophyta</taxon>
        <taxon>Spermatophyta</taxon>
        <taxon>Magnoliopsida</taxon>
        <taxon>eudicotyledons</taxon>
        <taxon>Gunneridae</taxon>
        <taxon>Pentapetalae</taxon>
        <taxon>asterids</taxon>
        <taxon>campanulids</taxon>
        <taxon>Asterales</taxon>
        <taxon>Asteraceae</taxon>
        <taxon>Asteroideae</taxon>
        <taxon>Heliantheae alliance</taxon>
        <taxon>Heliantheae</taxon>
        <taxon>Helianthus</taxon>
    </lineage>
</organism>
<evidence type="ECO:0000313" key="1">
    <source>
        <dbReference type="EMBL" id="KAF5760230.1"/>
    </source>
</evidence>
<dbReference type="Proteomes" id="UP000215914">
    <property type="component" value="Unassembled WGS sequence"/>
</dbReference>
<accession>A0A9K3DR94</accession>
<gene>
    <name evidence="1" type="ORF">HanXRQr2_Chr16g0750991</name>
</gene>
<keyword evidence="2" id="KW-1185">Reference proteome</keyword>